<name>A0A371FD52_MUCPR</name>
<dbReference type="EMBL" id="QJKJ01009586">
    <property type="protein sequence ID" value="RDX76224.1"/>
    <property type="molecule type" value="Genomic_DNA"/>
</dbReference>
<gene>
    <name evidence="1" type="ORF">CR513_43811</name>
</gene>
<reference evidence="1" key="1">
    <citation type="submission" date="2018-05" db="EMBL/GenBank/DDBJ databases">
        <title>Draft genome of Mucuna pruriens seed.</title>
        <authorList>
            <person name="Nnadi N.E."/>
            <person name="Vos R."/>
            <person name="Hasami M.H."/>
            <person name="Devisetty U.K."/>
            <person name="Aguiy J.C."/>
        </authorList>
    </citation>
    <scope>NUCLEOTIDE SEQUENCE [LARGE SCALE GENOMIC DNA]</scope>
    <source>
        <strain evidence="1">JCA_2017</strain>
    </source>
</reference>
<evidence type="ECO:0000313" key="2">
    <source>
        <dbReference type="Proteomes" id="UP000257109"/>
    </source>
</evidence>
<protein>
    <submittedName>
        <fullName evidence="1">Uncharacterized protein</fullName>
    </submittedName>
</protein>
<dbReference type="AlphaFoldDB" id="A0A371FD52"/>
<dbReference type="Proteomes" id="UP000257109">
    <property type="component" value="Unassembled WGS sequence"/>
</dbReference>
<keyword evidence="2" id="KW-1185">Reference proteome</keyword>
<sequence>MAKYHILVHNPQLGGDQQHPIRDINRTPQVNDQAKVVNKLTYETSAMIPVKIDEPSPRRSSFYHLLLP</sequence>
<proteinExistence type="predicted"/>
<evidence type="ECO:0000313" key="1">
    <source>
        <dbReference type="EMBL" id="RDX76224.1"/>
    </source>
</evidence>
<comment type="caution">
    <text evidence="1">The sequence shown here is derived from an EMBL/GenBank/DDBJ whole genome shotgun (WGS) entry which is preliminary data.</text>
</comment>
<accession>A0A371FD52</accession>
<feature type="non-terminal residue" evidence="1">
    <location>
        <position position="1"/>
    </location>
</feature>
<organism evidence="1 2">
    <name type="scientific">Mucuna pruriens</name>
    <name type="common">Velvet bean</name>
    <name type="synonym">Dolichos pruriens</name>
    <dbReference type="NCBI Taxonomy" id="157652"/>
    <lineage>
        <taxon>Eukaryota</taxon>
        <taxon>Viridiplantae</taxon>
        <taxon>Streptophyta</taxon>
        <taxon>Embryophyta</taxon>
        <taxon>Tracheophyta</taxon>
        <taxon>Spermatophyta</taxon>
        <taxon>Magnoliopsida</taxon>
        <taxon>eudicotyledons</taxon>
        <taxon>Gunneridae</taxon>
        <taxon>Pentapetalae</taxon>
        <taxon>rosids</taxon>
        <taxon>fabids</taxon>
        <taxon>Fabales</taxon>
        <taxon>Fabaceae</taxon>
        <taxon>Papilionoideae</taxon>
        <taxon>50 kb inversion clade</taxon>
        <taxon>NPAAA clade</taxon>
        <taxon>indigoferoid/millettioid clade</taxon>
        <taxon>Phaseoleae</taxon>
        <taxon>Mucuna</taxon>
    </lineage>
</organism>